<organism evidence="1 2">
    <name type="scientific">Neurospora hispaniola</name>
    <dbReference type="NCBI Taxonomy" id="588809"/>
    <lineage>
        <taxon>Eukaryota</taxon>
        <taxon>Fungi</taxon>
        <taxon>Dikarya</taxon>
        <taxon>Ascomycota</taxon>
        <taxon>Pezizomycotina</taxon>
        <taxon>Sordariomycetes</taxon>
        <taxon>Sordariomycetidae</taxon>
        <taxon>Sordariales</taxon>
        <taxon>Sordariaceae</taxon>
        <taxon>Neurospora</taxon>
    </lineage>
</organism>
<gene>
    <name evidence="1" type="ORF">B0T23DRAFT_382763</name>
</gene>
<dbReference type="EMBL" id="JAULSX010000005">
    <property type="protein sequence ID" value="KAK3490911.1"/>
    <property type="molecule type" value="Genomic_DNA"/>
</dbReference>
<dbReference type="Proteomes" id="UP001285908">
    <property type="component" value="Unassembled WGS sequence"/>
</dbReference>
<keyword evidence="2" id="KW-1185">Reference proteome</keyword>
<protein>
    <submittedName>
        <fullName evidence="1">Uncharacterized protein</fullName>
    </submittedName>
</protein>
<dbReference type="RefSeq" id="XP_062692094.1">
    <property type="nucleotide sequence ID" value="XM_062837351.1"/>
</dbReference>
<evidence type="ECO:0000313" key="2">
    <source>
        <dbReference type="Proteomes" id="UP001285908"/>
    </source>
</evidence>
<accession>A0AAJ0I6D2</accession>
<comment type="caution">
    <text evidence="1">The sequence shown here is derived from an EMBL/GenBank/DDBJ whole genome shotgun (WGS) entry which is preliminary data.</text>
</comment>
<sequence length="56" mass="6198">MFRTHLSDVVVFSDAVKVSGTGVGTTGSTTGSAIFEVVDYPEIGEKRIWRVLLRRR</sequence>
<dbReference type="GeneID" id="87874973"/>
<reference evidence="1 2" key="1">
    <citation type="journal article" date="2023" name="Mol. Phylogenet. Evol.">
        <title>Genome-scale phylogeny and comparative genomics of the fungal order Sordariales.</title>
        <authorList>
            <person name="Hensen N."/>
            <person name="Bonometti L."/>
            <person name="Westerberg I."/>
            <person name="Brannstrom I.O."/>
            <person name="Guillou S."/>
            <person name="Cros-Aarteil S."/>
            <person name="Calhoun S."/>
            <person name="Haridas S."/>
            <person name="Kuo A."/>
            <person name="Mondo S."/>
            <person name="Pangilinan J."/>
            <person name="Riley R."/>
            <person name="LaButti K."/>
            <person name="Andreopoulos B."/>
            <person name="Lipzen A."/>
            <person name="Chen C."/>
            <person name="Yan M."/>
            <person name="Daum C."/>
            <person name="Ng V."/>
            <person name="Clum A."/>
            <person name="Steindorff A."/>
            <person name="Ohm R.A."/>
            <person name="Martin F."/>
            <person name="Silar P."/>
            <person name="Natvig D.O."/>
            <person name="Lalanne C."/>
            <person name="Gautier V."/>
            <person name="Ament-Velasquez S.L."/>
            <person name="Kruys A."/>
            <person name="Hutchinson M.I."/>
            <person name="Powell A.J."/>
            <person name="Barry K."/>
            <person name="Miller A.N."/>
            <person name="Grigoriev I.V."/>
            <person name="Debuchy R."/>
            <person name="Gladieux P."/>
            <person name="Hiltunen Thoren M."/>
            <person name="Johannesson H."/>
        </authorList>
    </citation>
    <scope>NUCLEOTIDE SEQUENCE [LARGE SCALE GENOMIC DNA]</scope>
    <source>
        <strain evidence="1 2">FGSC 10403</strain>
    </source>
</reference>
<name>A0AAJ0I6D2_9PEZI</name>
<proteinExistence type="predicted"/>
<dbReference type="AlphaFoldDB" id="A0AAJ0I6D2"/>
<evidence type="ECO:0000313" key="1">
    <source>
        <dbReference type="EMBL" id="KAK3490911.1"/>
    </source>
</evidence>